<organism evidence="1 2">
    <name type="scientific">Treponema vincentii F0403</name>
    <dbReference type="NCBI Taxonomy" id="1125702"/>
    <lineage>
        <taxon>Bacteria</taxon>
        <taxon>Pseudomonadati</taxon>
        <taxon>Spirochaetota</taxon>
        <taxon>Spirochaetia</taxon>
        <taxon>Spirochaetales</taxon>
        <taxon>Treponemataceae</taxon>
        <taxon>Treponema</taxon>
    </lineage>
</organism>
<protein>
    <submittedName>
        <fullName evidence="1">Uncharacterized protein</fullName>
    </submittedName>
</protein>
<proteinExistence type="predicted"/>
<comment type="caution">
    <text evidence="1">The sequence shown here is derived from an EMBL/GenBank/DDBJ whole genome shotgun (WGS) entry which is preliminary data.</text>
</comment>
<reference evidence="1 2" key="1">
    <citation type="submission" date="2013-04" db="EMBL/GenBank/DDBJ databases">
        <title>The Genome Sequence of Treponema vincentii F0403.</title>
        <authorList>
            <consortium name="The Broad Institute Genomics Platform"/>
            <person name="Earl A."/>
            <person name="Ward D."/>
            <person name="Feldgarden M."/>
            <person name="Gevers D."/>
            <person name="Leonetti C."/>
            <person name="Izard J."/>
            <person name="Walker B."/>
            <person name="Young S."/>
            <person name="Zeng Q."/>
            <person name="Gargeya S."/>
            <person name="Fitzgerald M."/>
            <person name="Haas B."/>
            <person name="Abouelleil A."/>
            <person name="Allen A.W."/>
            <person name="Alvarado L."/>
            <person name="Arachchi H.M."/>
            <person name="Berlin A.M."/>
            <person name="Chapman S.B."/>
            <person name="Gainer-Dewar J."/>
            <person name="Goldberg J."/>
            <person name="Griggs A."/>
            <person name="Gujja S."/>
            <person name="Hansen M."/>
            <person name="Howarth C."/>
            <person name="Imamovic A."/>
            <person name="Ireland A."/>
            <person name="Larimer J."/>
            <person name="McCowan C."/>
            <person name="Murphy C."/>
            <person name="Pearson M."/>
            <person name="Poon T.W."/>
            <person name="Priest M."/>
            <person name="Roberts A."/>
            <person name="Saif S."/>
            <person name="Shea T."/>
            <person name="Sisk P."/>
            <person name="Sykes S."/>
            <person name="Wortman J."/>
            <person name="Nusbaum C."/>
            <person name="Birren B."/>
        </authorList>
    </citation>
    <scope>NUCLEOTIDE SEQUENCE [LARGE SCALE GENOMIC DNA]</scope>
    <source>
        <strain evidence="1 2">F0403</strain>
    </source>
</reference>
<dbReference type="PATRIC" id="fig|1125702.3.peg.2168"/>
<name>S3LA17_9SPIR</name>
<dbReference type="HOGENOM" id="CLU_943147_0_0_12"/>
<dbReference type="Proteomes" id="UP000014605">
    <property type="component" value="Unassembled WGS sequence"/>
</dbReference>
<dbReference type="AlphaFoldDB" id="S3LA17"/>
<accession>S3LA17</accession>
<evidence type="ECO:0000313" key="1">
    <source>
        <dbReference type="EMBL" id="EPF46575.1"/>
    </source>
</evidence>
<evidence type="ECO:0000313" key="2">
    <source>
        <dbReference type="Proteomes" id="UP000014605"/>
    </source>
</evidence>
<keyword evidence="2" id="KW-1185">Reference proteome</keyword>
<sequence>MSGALFVRRVSYPGTLRRNKGYENRLQPPYENNIPRGSASGLLILKTSLIGNLREGGYIEFEHLNIEVDRYTVRKLISPEIEIAEINDNGYNGYDFVLIKYVNKKNVCEQVQLLALKYKQSEKTLCLIGCEKEDIECKCSSKTNVVHKNCSNLFDLSFSSFSDQQYELLIDICLATGIGIVSMYPEEWFSDCDKRIGNSFALVSAFSNTYSQSMSDVLKQISMEKNISNIIVAFISSINTPSFAEKSISSEIGDLMVQIGDHMADDCDFYLLLVDNTIGNYTTGVALIYQIKNNS</sequence>
<dbReference type="EMBL" id="ATFC01000009">
    <property type="protein sequence ID" value="EPF46575.1"/>
    <property type="molecule type" value="Genomic_DNA"/>
</dbReference>
<gene>
    <name evidence="1" type="ORF">HMPREF1222_02099</name>
</gene>